<reference evidence="4" key="1">
    <citation type="submission" date="2022-11" db="UniProtKB">
        <authorList>
            <consortium name="WormBaseParasite"/>
        </authorList>
    </citation>
    <scope>IDENTIFICATION</scope>
</reference>
<protein>
    <submittedName>
        <fullName evidence="4">Methyltransferase domain-containing protein</fullName>
    </submittedName>
</protein>
<organism evidence="3 4">
    <name type="scientific">Panagrolaimus superbus</name>
    <dbReference type="NCBI Taxonomy" id="310955"/>
    <lineage>
        <taxon>Eukaryota</taxon>
        <taxon>Metazoa</taxon>
        <taxon>Ecdysozoa</taxon>
        <taxon>Nematoda</taxon>
        <taxon>Chromadorea</taxon>
        <taxon>Rhabditida</taxon>
        <taxon>Tylenchina</taxon>
        <taxon>Panagrolaimomorpha</taxon>
        <taxon>Panagrolaimoidea</taxon>
        <taxon>Panagrolaimidae</taxon>
        <taxon>Panagrolaimus</taxon>
    </lineage>
</organism>
<dbReference type="InterPro" id="IPR025714">
    <property type="entry name" value="Methyltranfer_dom"/>
</dbReference>
<feature type="chain" id="PRO_5037115419" evidence="1">
    <location>
        <begin position="24"/>
        <end position="126"/>
    </location>
</feature>
<name>A0A914XYW4_9BILA</name>
<dbReference type="AlphaFoldDB" id="A0A914XYW4"/>
<accession>A0A914XYW4</accession>
<proteinExistence type="predicted"/>
<evidence type="ECO:0000259" key="2">
    <source>
        <dbReference type="Pfam" id="PF13383"/>
    </source>
</evidence>
<dbReference type="InterPro" id="IPR026913">
    <property type="entry name" value="METTL24"/>
</dbReference>
<sequence length="126" mass="14483">MTLFLIFFLTIFLKVAILPRISSLLTVGKIELEINEKIAKKYKQQSYERHKILNERIEAEAYGILYNALVPEVFCKNLIRIGSVGDGGKWACNPVNMLNWPKCTIYSLGMNNDPSFEETFSTIFKE</sequence>
<dbReference type="Proteomes" id="UP000887577">
    <property type="component" value="Unplaced"/>
</dbReference>
<keyword evidence="1" id="KW-0732">Signal</keyword>
<feature type="domain" description="Methyltransferase" evidence="2">
    <location>
        <begin position="39"/>
        <end position="120"/>
    </location>
</feature>
<dbReference type="Pfam" id="PF13383">
    <property type="entry name" value="Methyltransf_22"/>
    <property type="match status" value="1"/>
</dbReference>
<evidence type="ECO:0000313" key="3">
    <source>
        <dbReference type="Proteomes" id="UP000887577"/>
    </source>
</evidence>
<evidence type="ECO:0000256" key="1">
    <source>
        <dbReference type="SAM" id="SignalP"/>
    </source>
</evidence>
<evidence type="ECO:0000313" key="4">
    <source>
        <dbReference type="WBParaSite" id="PSU_v2.g10873.t1"/>
    </source>
</evidence>
<dbReference type="PANTHER" id="PTHR32026:SF27">
    <property type="entry name" value="METHYLTRANSFERASE FKBM DOMAIN-CONTAINING PROTEIN-RELATED"/>
    <property type="match status" value="1"/>
</dbReference>
<dbReference type="WBParaSite" id="PSU_v2.g10873.t1">
    <property type="protein sequence ID" value="PSU_v2.g10873.t1"/>
    <property type="gene ID" value="PSU_v2.g10873"/>
</dbReference>
<dbReference type="PANTHER" id="PTHR32026">
    <property type="entry name" value="METHYLTRANSFERASE-LIKE PROTEIN 24"/>
    <property type="match status" value="1"/>
</dbReference>
<feature type="signal peptide" evidence="1">
    <location>
        <begin position="1"/>
        <end position="23"/>
    </location>
</feature>
<keyword evidence="3" id="KW-1185">Reference proteome</keyword>